<proteinExistence type="predicted"/>
<sequence>MARGATSASRLGGTTTTYKTKKRSPAFQRSATIHKSPAIKPLPEATRRNAGLKAVEDDVGSSDEDDDENDGTDGSKEAADHGHTEDEFDPQLKAMVARSGLRFQRANLLPHQSTPNTSRTLVNRSKHHLPPVATSTPKIDSNSKKRKVVVLEADSDDDDREEKESSSTSSSNEDDDNDNSSDGFNGVVLANQRISKKIKTTTASTSNRGKENALIVGKGGVIKANEYNRKFGQGKNKDRSKDHVTTTSHLSKPRMKRTEHVRPEASSYHQHAAKSLHVQTSDSEQTDSTGDHNAFGFQTALLGAVPAKAHYHEARYEIEGFGRSGGEEDESSEEVVEQVHKEYGQAREEVKLDVKEMYVSAKVILRKSKNSLTPCGALSNSKAAFRGVGASMKAQRSKISTQLLEEIQPMQQSTEKIFKVMAGPYTEKMLDQQSLLQKSLGECRQFFSAAKKGLAETEESLRGIAIVIQQKKAVDLQEKAAKLEERKQVVFERALKQITDLDKKQAKEERAILAEMEQVRDRAKAKAEKLLDPAVLNAKFAKQVSRVTSISGTNGESIMA</sequence>
<dbReference type="Proteomes" id="UP001243375">
    <property type="component" value="Unassembled WGS sequence"/>
</dbReference>
<comment type="caution">
    <text evidence="1">The sequence shown here is derived from an EMBL/GenBank/DDBJ whole genome shotgun (WGS) entry which is preliminary data.</text>
</comment>
<organism evidence="1 2">
    <name type="scientific">Naganishia vaughanmartiniae</name>
    <dbReference type="NCBI Taxonomy" id="1424756"/>
    <lineage>
        <taxon>Eukaryota</taxon>
        <taxon>Fungi</taxon>
        <taxon>Dikarya</taxon>
        <taxon>Basidiomycota</taxon>
        <taxon>Agaricomycotina</taxon>
        <taxon>Tremellomycetes</taxon>
        <taxon>Filobasidiales</taxon>
        <taxon>Filobasidiaceae</taxon>
        <taxon>Naganishia</taxon>
    </lineage>
</organism>
<protein>
    <submittedName>
        <fullName evidence="1">Uncharacterized protein</fullName>
    </submittedName>
</protein>
<evidence type="ECO:0000313" key="1">
    <source>
        <dbReference type="EMBL" id="KAJ9124331.1"/>
    </source>
</evidence>
<name>A0ACC2XMT9_9TREE</name>
<dbReference type="EMBL" id="JASBWU010000002">
    <property type="protein sequence ID" value="KAJ9124331.1"/>
    <property type="molecule type" value="Genomic_DNA"/>
</dbReference>
<evidence type="ECO:0000313" key="2">
    <source>
        <dbReference type="Proteomes" id="UP001243375"/>
    </source>
</evidence>
<reference evidence="1" key="1">
    <citation type="submission" date="2023-04" db="EMBL/GenBank/DDBJ databases">
        <title>Draft Genome sequencing of Naganishia species isolated from polar environments using Oxford Nanopore Technology.</title>
        <authorList>
            <person name="Leo P."/>
            <person name="Venkateswaran K."/>
        </authorList>
    </citation>
    <scope>NUCLEOTIDE SEQUENCE</scope>
    <source>
        <strain evidence="1">MNA-CCFEE 5425</strain>
    </source>
</reference>
<gene>
    <name evidence="1" type="ORF">QFC22_001131</name>
</gene>
<keyword evidence="2" id="KW-1185">Reference proteome</keyword>
<accession>A0ACC2XMT9</accession>